<reference evidence="5" key="1">
    <citation type="journal article" date="2019" name="Int. J. Syst. Evol. Microbiol.">
        <title>The Global Catalogue of Microorganisms (GCM) 10K type strain sequencing project: providing services to taxonomists for standard genome sequencing and annotation.</title>
        <authorList>
            <consortium name="The Broad Institute Genomics Platform"/>
            <consortium name="The Broad Institute Genome Sequencing Center for Infectious Disease"/>
            <person name="Wu L."/>
            <person name="Ma J."/>
        </authorList>
    </citation>
    <scope>NUCLEOTIDE SEQUENCE [LARGE SCALE GENOMIC DNA]</scope>
    <source>
        <strain evidence="5">JCM 13002</strain>
    </source>
</reference>
<dbReference type="Proteomes" id="UP001499987">
    <property type="component" value="Unassembled WGS sequence"/>
</dbReference>
<gene>
    <name evidence="4" type="ORF">GCM10009663_55950</name>
</gene>
<name>A0ABP4EIK3_9ACTN</name>
<dbReference type="InterPro" id="IPR009430">
    <property type="entry name" value="GvpL/GvpF"/>
</dbReference>
<evidence type="ECO:0000256" key="2">
    <source>
        <dbReference type="ARBA" id="ARBA00035108"/>
    </source>
</evidence>
<protein>
    <submittedName>
        <fullName evidence="4">GvpL/GvpF family gas vesicle protein</fullName>
    </submittedName>
</protein>
<proteinExistence type="inferred from homology"/>
<dbReference type="Pfam" id="PF06386">
    <property type="entry name" value="GvpL_GvpF"/>
    <property type="match status" value="1"/>
</dbReference>
<dbReference type="EMBL" id="BAAALD010000068">
    <property type="protein sequence ID" value="GAA1106734.1"/>
    <property type="molecule type" value="Genomic_DNA"/>
</dbReference>
<dbReference type="PANTHER" id="PTHR36852">
    <property type="entry name" value="PROTEIN GVPL 2"/>
    <property type="match status" value="1"/>
</dbReference>
<organism evidence="4 5">
    <name type="scientific">Kitasatospora arboriphila</name>
    <dbReference type="NCBI Taxonomy" id="258052"/>
    <lineage>
        <taxon>Bacteria</taxon>
        <taxon>Bacillati</taxon>
        <taxon>Actinomycetota</taxon>
        <taxon>Actinomycetes</taxon>
        <taxon>Kitasatosporales</taxon>
        <taxon>Streptomycetaceae</taxon>
        <taxon>Kitasatospora</taxon>
    </lineage>
</organism>
<dbReference type="RefSeq" id="WP_344626471.1">
    <property type="nucleotide sequence ID" value="NZ_BAAALD010000068.1"/>
</dbReference>
<keyword evidence="5" id="KW-1185">Reference proteome</keyword>
<comment type="caution">
    <text evidence="4">The sequence shown here is derived from an EMBL/GenBank/DDBJ whole genome shotgun (WGS) entry which is preliminary data.</text>
</comment>
<evidence type="ECO:0000313" key="5">
    <source>
        <dbReference type="Proteomes" id="UP001499987"/>
    </source>
</evidence>
<dbReference type="PANTHER" id="PTHR36852:SF1">
    <property type="entry name" value="PROTEIN GVPL 2"/>
    <property type="match status" value="1"/>
</dbReference>
<sequence>MSVYVYAITADSHPARLRKLTGVGSPPEELRTLTGSGLKAVVSHAPEGLRARRRDLAAHQEVLERLMSEGPVLPLRFGAVAADDQEVIGVLDQQVDAYRERLSALDGCAEYLVKASFDEDALLRQILRDSAEARRLNEETRRSPDPAPRIRLGELVADGIQQRNRAAAAELLDELSALARETRENEPAGNDFVSGSFLVEAGRQDGFRAAAAELAGRWGEDCTLRVHGPLPPYSFVQ</sequence>
<comment type="similarity">
    <text evidence="3">Belongs to the gas vesicle GvpF/GvpL family.</text>
</comment>
<accession>A0ABP4EIK3</accession>
<keyword evidence="1" id="KW-0304">Gas vesicle</keyword>
<evidence type="ECO:0000256" key="3">
    <source>
        <dbReference type="ARBA" id="ARBA00035643"/>
    </source>
</evidence>
<evidence type="ECO:0000313" key="4">
    <source>
        <dbReference type="EMBL" id="GAA1106734.1"/>
    </source>
</evidence>
<comment type="subcellular location">
    <subcellularLocation>
        <location evidence="2">Gas vesicle</location>
    </subcellularLocation>
</comment>
<evidence type="ECO:0000256" key="1">
    <source>
        <dbReference type="ARBA" id="ARBA00022987"/>
    </source>
</evidence>